<dbReference type="InterPro" id="IPR008984">
    <property type="entry name" value="SMAD_FHA_dom_sf"/>
</dbReference>
<name>A0A8A4ZDL0_9MICO</name>
<evidence type="ECO:0000313" key="5">
    <source>
        <dbReference type="Proteomes" id="UP000663937"/>
    </source>
</evidence>
<feature type="domain" description="FHA" evidence="3">
    <location>
        <begin position="19"/>
        <end position="68"/>
    </location>
</feature>
<dbReference type="KEGG" id="psic:J4E96_16985"/>
<dbReference type="PROSITE" id="PS50006">
    <property type="entry name" value="FHA_DOMAIN"/>
    <property type="match status" value="1"/>
</dbReference>
<evidence type="ECO:0000256" key="2">
    <source>
        <dbReference type="SAM" id="MobiDB-lite"/>
    </source>
</evidence>
<evidence type="ECO:0000259" key="3">
    <source>
        <dbReference type="PROSITE" id="PS50006"/>
    </source>
</evidence>
<feature type="region of interest" description="Disordered" evidence="2">
    <location>
        <begin position="135"/>
        <end position="162"/>
    </location>
</feature>
<proteinExistence type="predicted"/>
<dbReference type="SMART" id="SM00240">
    <property type="entry name" value="FHA"/>
    <property type="match status" value="1"/>
</dbReference>
<feature type="compositionally biased region" description="Basic and acidic residues" evidence="2">
    <location>
        <begin position="135"/>
        <end position="154"/>
    </location>
</feature>
<dbReference type="EMBL" id="CP071868">
    <property type="protein sequence ID" value="QTE28983.1"/>
    <property type="molecule type" value="Genomic_DNA"/>
</dbReference>
<dbReference type="RefSeq" id="WP_227423243.1">
    <property type="nucleotide sequence ID" value="NZ_CP071868.1"/>
</dbReference>
<dbReference type="SUPFAM" id="SSF49879">
    <property type="entry name" value="SMAD/FHA domain"/>
    <property type="match status" value="1"/>
</dbReference>
<dbReference type="Pfam" id="PF00498">
    <property type="entry name" value="FHA"/>
    <property type="match status" value="1"/>
</dbReference>
<dbReference type="InterPro" id="IPR000253">
    <property type="entry name" value="FHA_dom"/>
</dbReference>
<accession>A0A8A4ZDL0</accession>
<dbReference type="Proteomes" id="UP000663937">
    <property type="component" value="Chromosome"/>
</dbReference>
<dbReference type="Gene3D" id="2.60.200.20">
    <property type="match status" value="1"/>
</dbReference>
<gene>
    <name evidence="4" type="ORF">J4E96_16985</name>
</gene>
<organism evidence="4 5">
    <name type="scientific">Pengzhenrongella sicca</name>
    <dbReference type="NCBI Taxonomy" id="2819238"/>
    <lineage>
        <taxon>Bacteria</taxon>
        <taxon>Bacillati</taxon>
        <taxon>Actinomycetota</taxon>
        <taxon>Actinomycetes</taxon>
        <taxon>Micrococcales</taxon>
        <taxon>Pengzhenrongella</taxon>
    </lineage>
</organism>
<keyword evidence="1" id="KW-0597">Phosphoprotein</keyword>
<keyword evidence="5" id="KW-1185">Reference proteome</keyword>
<dbReference type="AlphaFoldDB" id="A0A8A4ZDL0"/>
<sequence length="162" mass="17159">MLIVRVNGTERRLRPGDSLSIGRAPTCDVRIADPLVSRVHVRIAQEAGAWVVRDVASANGVHVNGHRLDAFSVDQSMVIVLGPPETGVRVELVLETVADLDRSFLPPIASFPAPIGSGAVPISSIPGIGPVLSERPEGIGLRDRDDAAQIDGRRGVQRQPAA</sequence>
<reference evidence="4" key="1">
    <citation type="submission" date="2021-03" db="EMBL/GenBank/DDBJ databases">
        <title>Pengzhenrongella sicca gen. nov., sp. nov., a new member of suborder Micrococcineae isolated from High-Arctic tundra soil.</title>
        <authorList>
            <person name="Peng F."/>
        </authorList>
    </citation>
    <scope>NUCLEOTIDE SEQUENCE</scope>
    <source>
        <strain evidence="4">LRZ-2</strain>
    </source>
</reference>
<evidence type="ECO:0000313" key="4">
    <source>
        <dbReference type="EMBL" id="QTE28983.1"/>
    </source>
</evidence>
<evidence type="ECO:0000256" key="1">
    <source>
        <dbReference type="ARBA" id="ARBA00022553"/>
    </source>
</evidence>
<protein>
    <submittedName>
        <fullName evidence="4">FHA domain-containing protein</fullName>
    </submittedName>
</protein>